<dbReference type="Gene3D" id="1.25.40.10">
    <property type="entry name" value="Tetratricopeptide repeat domain"/>
    <property type="match status" value="1"/>
</dbReference>
<evidence type="ECO:0000313" key="2">
    <source>
        <dbReference type="Proteomes" id="UP000613974"/>
    </source>
</evidence>
<comment type="caution">
    <text evidence="1">The sequence shown here is derived from an EMBL/GenBank/DDBJ whole genome shotgun (WGS) entry which is preliminary data.</text>
</comment>
<protein>
    <recommendedName>
        <fullName evidence="3">Tetratricopeptide repeat protein</fullName>
    </recommendedName>
</protein>
<dbReference type="InterPro" id="IPR011990">
    <property type="entry name" value="TPR-like_helical_dom_sf"/>
</dbReference>
<accession>A0ABQ3SLG7</accession>
<dbReference type="Proteomes" id="UP000613974">
    <property type="component" value="Unassembled WGS sequence"/>
</dbReference>
<dbReference type="Pfam" id="PF13374">
    <property type="entry name" value="TPR_10"/>
    <property type="match status" value="1"/>
</dbReference>
<dbReference type="EMBL" id="BNEC01000005">
    <property type="protein sequence ID" value="GHI68976.1"/>
    <property type="molecule type" value="Genomic_DNA"/>
</dbReference>
<evidence type="ECO:0000313" key="1">
    <source>
        <dbReference type="EMBL" id="GHI68976.1"/>
    </source>
</evidence>
<dbReference type="RefSeq" id="WP_189748104.1">
    <property type="nucleotide sequence ID" value="NZ_BMRL01000036.1"/>
</dbReference>
<organism evidence="1 2">
    <name type="scientific">Streptomyces nojiriensis</name>
    <dbReference type="NCBI Taxonomy" id="66374"/>
    <lineage>
        <taxon>Bacteria</taxon>
        <taxon>Bacillati</taxon>
        <taxon>Actinomycetota</taxon>
        <taxon>Actinomycetes</taxon>
        <taxon>Kitasatosporales</taxon>
        <taxon>Streptomycetaceae</taxon>
        <taxon>Streptomyces</taxon>
    </lineage>
</organism>
<reference evidence="2" key="1">
    <citation type="submission" date="2023-07" db="EMBL/GenBank/DDBJ databases">
        <title>Whole genome shotgun sequence of Streptomyces nojiriensis NBRC 13794.</title>
        <authorList>
            <person name="Komaki H."/>
            <person name="Tamura T."/>
        </authorList>
    </citation>
    <scope>NUCLEOTIDE SEQUENCE [LARGE SCALE GENOMIC DNA]</scope>
    <source>
        <strain evidence="2">NBRC 13794</strain>
    </source>
</reference>
<name>A0ABQ3SLG7_9ACTN</name>
<evidence type="ECO:0008006" key="3">
    <source>
        <dbReference type="Google" id="ProtNLM"/>
    </source>
</evidence>
<dbReference type="GeneID" id="95587291"/>
<sequence>MLAGANPDAYLPHLAQSLNNLAVNLRAVGRREESLTAIEDAAELYRVLAGANPIVLKAIYDNL</sequence>
<proteinExistence type="predicted"/>
<keyword evidence="2" id="KW-1185">Reference proteome</keyword>
<gene>
    <name evidence="1" type="ORF">Snoj_28940</name>
</gene>